<dbReference type="InterPro" id="IPR011705">
    <property type="entry name" value="BACK"/>
</dbReference>
<dbReference type="SUPFAM" id="SSF54695">
    <property type="entry name" value="POZ domain"/>
    <property type="match status" value="1"/>
</dbReference>
<protein>
    <recommendedName>
        <fullName evidence="3">BTB domain-containing protein</fullName>
    </recommendedName>
</protein>
<dbReference type="CDD" id="cd18186">
    <property type="entry name" value="BTB_POZ_ZBTB_KLHL-like"/>
    <property type="match status" value="1"/>
</dbReference>
<dbReference type="EMBL" id="CDMZ01005639">
    <property type="protein sequence ID" value="CEM53354.1"/>
    <property type="molecule type" value="Genomic_DNA"/>
</dbReference>
<dbReference type="PROSITE" id="PS50097">
    <property type="entry name" value="BTB"/>
    <property type="match status" value="1"/>
</dbReference>
<evidence type="ECO:0000313" key="4">
    <source>
        <dbReference type="EMBL" id="CEM53354.1"/>
    </source>
</evidence>
<dbReference type="SMART" id="SM00225">
    <property type="entry name" value="BTB"/>
    <property type="match status" value="1"/>
</dbReference>
<dbReference type="AlphaFoldDB" id="A0A0G4I8A3"/>
<dbReference type="GO" id="GO:0005737">
    <property type="term" value="C:cytoplasm"/>
    <property type="evidence" value="ECO:0007669"/>
    <property type="project" value="TreeGrafter"/>
</dbReference>
<evidence type="ECO:0000256" key="1">
    <source>
        <dbReference type="ARBA" id="ARBA00022737"/>
    </source>
</evidence>
<sequence length="519" mass="58047">MASCSREVSYLCEFGCSIRELCPLGEDTLLCCVEGETDVYEWKVSTESYEGESTRTGKVFCKVPYFGTPLVLHSDQVGRFVVVVPTGDTEQTQEWVVALDSVSHSLGHSCVPSPVKYLAWNDVAVFKNAVHILYSDKIVLIPVEKLIPSEWRVGTVSSERALDCPASHKNAPSSCCCFHLAVDTPIPIQFDGYSQKRNRLFATTSLLGSYDLGYDSTNLYTYSSANEFRQKPPPFCRSFSSAVTSVCGGIEEAFVGTETGTLHRVGFVPRFCGTQPVGLSPQVDGQEFQSEDRTKIGCIAVMPKGDLLLSQGSRLMIVQDVCSVLPSMFEGAFTPTTPMWRWYRHMVLQGGGGGDVALSAKDDQEGRKVFGMKELLSRRCEFFKVLFSERFKEGKESVLQIGDTSFEALRAVVLYLHTGLVDLQEHFALQVAELARRFQLNWLQRTAETFVKDRISEGSWMPTLLFAEQQNFPDLRELSINFAAKNFQKVWVREEFEELRPTTLCDVLELVAGTIEKRS</sequence>
<dbReference type="Pfam" id="PF00651">
    <property type="entry name" value="BTB"/>
    <property type="match status" value="1"/>
</dbReference>
<dbReference type="InterPro" id="IPR000210">
    <property type="entry name" value="BTB/POZ_dom"/>
</dbReference>
<dbReference type="InterPro" id="IPR044515">
    <property type="entry name" value="ABTB1"/>
</dbReference>
<organism evidence="4">
    <name type="scientific">Chromera velia CCMP2878</name>
    <dbReference type="NCBI Taxonomy" id="1169474"/>
    <lineage>
        <taxon>Eukaryota</taxon>
        <taxon>Sar</taxon>
        <taxon>Alveolata</taxon>
        <taxon>Colpodellida</taxon>
        <taxon>Chromeraceae</taxon>
        <taxon>Chromera</taxon>
    </lineage>
</organism>
<dbReference type="PANTHER" id="PTHR46231:SF1">
    <property type="entry name" value="ANKYRIN REPEAT AND BTB_POZ DOMAIN-CONTAINING PROTEIN 1"/>
    <property type="match status" value="1"/>
</dbReference>
<keyword evidence="1" id="KW-0677">Repeat</keyword>
<proteinExistence type="predicted"/>
<dbReference type="VEuPathDB" id="CryptoDB:Cvel_11887"/>
<dbReference type="PhylomeDB" id="A0A0G4I8A3"/>
<dbReference type="GO" id="GO:0000151">
    <property type="term" value="C:ubiquitin ligase complex"/>
    <property type="evidence" value="ECO:0007669"/>
    <property type="project" value="TreeGrafter"/>
</dbReference>
<evidence type="ECO:0000256" key="2">
    <source>
        <dbReference type="ARBA" id="ARBA00023043"/>
    </source>
</evidence>
<gene>
    <name evidence="4" type="ORF">Cvel_11887</name>
</gene>
<feature type="domain" description="BTB" evidence="3">
    <location>
        <begin position="354"/>
        <end position="425"/>
    </location>
</feature>
<keyword evidence="2" id="KW-0040">ANK repeat</keyword>
<dbReference type="Pfam" id="PF07707">
    <property type="entry name" value="BACK"/>
    <property type="match status" value="1"/>
</dbReference>
<dbReference type="InterPro" id="IPR011333">
    <property type="entry name" value="SKP1/BTB/POZ_sf"/>
</dbReference>
<dbReference type="PANTHER" id="PTHR46231">
    <property type="entry name" value="ANKYRIN REPEAT AND BTB/POZ DOMAIN-CONTAINING PROTEIN 1"/>
    <property type="match status" value="1"/>
</dbReference>
<accession>A0A0G4I8A3</accession>
<reference evidence="4" key="1">
    <citation type="submission" date="2014-11" db="EMBL/GenBank/DDBJ databases">
        <authorList>
            <person name="Otto D Thomas"/>
            <person name="Naeem Raeece"/>
        </authorList>
    </citation>
    <scope>NUCLEOTIDE SEQUENCE</scope>
</reference>
<name>A0A0G4I8A3_9ALVE</name>
<dbReference type="CDD" id="cd14733">
    <property type="entry name" value="BACK"/>
    <property type="match status" value="1"/>
</dbReference>
<evidence type="ECO:0000259" key="3">
    <source>
        <dbReference type="PROSITE" id="PS50097"/>
    </source>
</evidence>
<dbReference type="Gene3D" id="3.30.710.10">
    <property type="entry name" value="Potassium Channel Kv1.1, Chain A"/>
    <property type="match status" value="1"/>
</dbReference>